<dbReference type="GO" id="GO:0016597">
    <property type="term" value="F:amino acid binding"/>
    <property type="evidence" value="ECO:0007669"/>
    <property type="project" value="TreeGrafter"/>
</dbReference>
<dbReference type="Gene3D" id="3.75.10.10">
    <property type="entry name" value="L-arginine/glycine Amidinotransferase, Chain A"/>
    <property type="match status" value="1"/>
</dbReference>
<dbReference type="PANTHER" id="PTHR12737">
    <property type="entry name" value="DIMETHYLARGININE DIMETHYLAMINOHYDROLASE"/>
    <property type="match status" value="1"/>
</dbReference>
<protein>
    <submittedName>
        <fullName evidence="4">Arginine deiminase family protein</fullName>
    </submittedName>
</protein>
<dbReference type="PANTHER" id="PTHR12737:SF9">
    <property type="entry name" value="DIMETHYLARGININASE"/>
    <property type="match status" value="1"/>
</dbReference>
<feature type="active site" description="Nucleophile" evidence="3">
    <location>
        <position position="248"/>
    </location>
</feature>
<dbReference type="RefSeq" id="WP_258330967.1">
    <property type="nucleotide sequence ID" value="NZ_JAPTGG010000004.1"/>
</dbReference>
<dbReference type="Pfam" id="PF19420">
    <property type="entry name" value="DDAH_eukar"/>
    <property type="match status" value="1"/>
</dbReference>
<name>A0A9J6RJD8_9GAMM</name>
<dbReference type="InterPro" id="IPR033199">
    <property type="entry name" value="DDAH-like"/>
</dbReference>
<comment type="similarity">
    <text evidence="1">Belongs to the DDAH family.</text>
</comment>
<comment type="caution">
    <text evidence="4">The sequence shown here is derived from an EMBL/GenBank/DDBJ whole genome shotgun (WGS) entry which is preliminary data.</text>
</comment>
<feature type="active site" description="Proton donor" evidence="3">
    <location>
        <position position="161"/>
    </location>
</feature>
<evidence type="ECO:0000256" key="1">
    <source>
        <dbReference type="ARBA" id="ARBA00008532"/>
    </source>
</evidence>
<gene>
    <name evidence="4" type="ORF">O0V09_06355</name>
</gene>
<keyword evidence="5" id="KW-1185">Reference proteome</keyword>
<organism evidence="4 5">
    <name type="scientific">Dasania phycosphaerae</name>
    <dbReference type="NCBI Taxonomy" id="2950436"/>
    <lineage>
        <taxon>Bacteria</taxon>
        <taxon>Pseudomonadati</taxon>
        <taxon>Pseudomonadota</taxon>
        <taxon>Gammaproteobacteria</taxon>
        <taxon>Cellvibrionales</taxon>
        <taxon>Spongiibacteraceae</taxon>
        <taxon>Dasania</taxon>
    </lineage>
</organism>
<dbReference type="Proteomes" id="UP001069090">
    <property type="component" value="Unassembled WGS sequence"/>
</dbReference>
<dbReference type="GO" id="GO:0016403">
    <property type="term" value="F:dimethylargininase activity"/>
    <property type="evidence" value="ECO:0007669"/>
    <property type="project" value="TreeGrafter"/>
</dbReference>
<dbReference type="EMBL" id="JAPTGG010000004">
    <property type="protein sequence ID" value="MCZ0864814.1"/>
    <property type="molecule type" value="Genomic_DNA"/>
</dbReference>
<sequence>MFSKAIVRTPCPNLIAGISSANLGQPDYALALEQHQQYIKALEQCGLAVTVLPADNDFPDSCFVEDTALCTPNCAIITNPGAASRQGEVIDMARHIPNFYSAIETIEAPGTVEAGDIMMVGNHYYIGLSARTNQQGAEQMIAHLEKYGHSGSVVSLSEVLHLKTGLGYLENNKLLACGEFLTKPEFQQYTLLEVDPSESYAANSVWVNDTVLVPAGYPKTQQLIEDQGYKTLAVDVSEFRKVDGGLSCLSLRF</sequence>
<dbReference type="SUPFAM" id="SSF55909">
    <property type="entry name" value="Pentein"/>
    <property type="match status" value="1"/>
</dbReference>
<dbReference type="AlphaFoldDB" id="A0A9J6RJD8"/>
<dbReference type="GO" id="GO:0006525">
    <property type="term" value="P:arginine metabolic process"/>
    <property type="evidence" value="ECO:0007669"/>
    <property type="project" value="TreeGrafter"/>
</dbReference>
<proteinExistence type="inferred from homology"/>
<dbReference type="GO" id="GO:0045429">
    <property type="term" value="P:positive regulation of nitric oxide biosynthetic process"/>
    <property type="evidence" value="ECO:0007669"/>
    <property type="project" value="TreeGrafter"/>
</dbReference>
<evidence type="ECO:0000256" key="3">
    <source>
        <dbReference type="PIRSR" id="PIRSR633199-1"/>
    </source>
</evidence>
<evidence type="ECO:0000256" key="2">
    <source>
        <dbReference type="ARBA" id="ARBA00022801"/>
    </source>
</evidence>
<evidence type="ECO:0000313" key="4">
    <source>
        <dbReference type="EMBL" id="MCZ0864814.1"/>
    </source>
</evidence>
<reference evidence="4 5" key="1">
    <citation type="submission" date="2022-12" db="EMBL/GenBank/DDBJ databases">
        <title>Dasania phycosphaerae sp. nov., isolated from particulate material of the south coast of Korea.</title>
        <authorList>
            <person name="Jiang Y."/>
        </authorList>
    </citation>
    <scope>NUCLEOTIDE SEQUENCE [LARGE SCALE GENOMIC DNA]</scope>
    <source>
        <strain evidence="4 5">GY-19</strain>
    </source>
</reference>
<evidence type="ECO:0000313" key="5">
    <source>
        <dbReference type="Proteomes" id="UP001069090"/>
    </source>
</evidence>
<keyword evidence="2" id="KW-0378">Hydrolase</keyword>
<accession>A0A9J6RJD8</accession>
<dbReference type="GO" id="GO:0000052">
    <property type="term" value="P:citrulline metabolic process"/>
    <property type="evidence" value="ECO:0007669"/>
    <property type="project" value="TreeGrafter"/>
</dbReference>